<feature type="signal peptide" evidence="1">
    <location>
        <begin position="1"/>
        <end position="21"/>
    </location>
</feature>
<reference evidence="2 3" key="1">
    <citation type="journal article" date="2017" name="Antonie Van Leeuwenhoek">
        <title>Rhizobium rhizosphaerae sp. nov., a novel species isolated from rice rhizosphere.</title>
        <authorList>
            <person name="Zhao J.J."/>
            <person name="Zhang J."/>
            <person name="Zhang R.J."/>
            <person name="Zhang C.W."/>
            <person name="Yin H.Q."/>
            <person name="Zhang X.X."/>
        </authorList>
    </citation>
    <scope>NUCLEOTIDE SEQUENCE [LARGE SCALE GENOMIC DNA]</scope>
    <source>
        <strain evidence="2 3">E3</strain>
    </source>
</reference>
<sequence length="276" mass="31333">MKYLFKFVLIVSAFCSTHMHAKPPEYFTQNIDEEYRALLFHLHDLLPKSELPLAYLPSFTPFNLLDIHANSFKNDESKRQFINFNFGVLGASMLNVDKQTLAKLPSLAICKKDDCLQRRLTIINEFLQPAADELARFQETAGLSLIQQTSIDVYRINNTFITPAELIVYRPSKEAGFVPSAHFERVSGLEKAPNTQALSDILYKLRVLMNQFSVAAITKANNLSINVIFEGLGDNHWGVVIHSQNSIPKVGDTNHLGLEYDTIQRISQTAFYYQTN</sequence>
<dbReference type="RefSeq" id="WP_008846380.1">
    <property type="nucleotide sequence ID" value="NZ_BAEN01000076.1"/>
</dbReference>
<dbReference type="STRING" id="1127673.GLIP_3967"/>
<proteinExistence type="predicted"/>
<protein>
    <submittedName>
        <fullName evidence="2">Uncharacterized protein</fullName>
    </submittedName>
</protein>
<evidence type="ECO:0000256" key="1">
    <source>
        <dbReference type="SAM" id="SignalP"/>
    </source>
</evidence>
<dbReference type="eggNOG" id="ENOG502ZFMR">
    <property type="taxonomic scope" value="Bacteria"/>
</dbReference>
<keyword evidence="1" id="KW-0732">Signal</keyword>
<name>K6YIX7_9ALTE</name>
<dbReference type="Proteomes" id="UP000006334">
    <property type="component" value="Unassembled WGS sequence"/>
</dbReference>
<dbReference type="AlphaFoldDB" id="K6YIX7"/>
<organism evidence="2 3">
    <name type="scientific">Aliiglaciecola lipolytica E3</name>
    <dbReference type="NCBI Taxonomy" id="1127673"/>
    <lineage>
        <taxon>Bacteria</taxon>
        <taxon>Pseudomonadati</taxon>
        <taxon>Pseudomonadota</taxon>
        <taxon>Gammaproteobacteria</taxon>
        <taxon>Alteromonadales</taxon>
        <taxon>Alteromonadaceae</taxon>
        <taxon>Aliiglaciecola</taxon>
    </lineage>
</organism>
<gene>
    <name evidence="2" type="ORF">GLIP_3967</name>
</gene>
<evidence type="ECO:0000313" key="3">
    <source>
        <dbReference type="Proteomes" id="UP000006334"/>
    </source>
</evidence>
<dbReference type="EMBL" id="BAEN01000076">
    <property type="protein sequence ID" value="GAC16578.1"/>
    <property type="molecule type" value="Genomic_DNA"/>
</dbReference>
<accession>K6YIX7</accession>
<comment type="caution">
    <text evidence="2">The sequence shown here is derived from an EMBL/GenBank/DDBJ whole genome shotgun (WGS) entry which is preliminary data.</text>
</comment>
<keyword evidence="3" id="KW-1185">Reference proteome</keyword>
<evidence type="ECO:0000313" key="2">
    <source>
        <dbReference type="EMBL" id="GAC16578.1"/>
    </source>
</evidence>
<feature type="chain" id="PRO_5003900106" evidence="1">
    <location>
        <begin position="22"/>
        <end position="276"/>
    </location>
</feature>